<sequence>MGIFSSTPSNVLVQPRNSRSSSGAAWAILTGATTGIGRDIAHELCSRGFNLVIHGRNESRLNELAKTLRAEHGVEVKTLLLDASTAFNADSFAATRAAIAELESLDVRVLVNNVGTGHAPEGFKPFDQQTAQEVSTVLNVNATFMTHLTHALLPVLKKGAGGPKDPSFVINAGSLADMGLPYAAVYAGTKGYMRAFSLALDTELHAEGCHVHVVASIIGDTDSDGHRVGVNLFTPSSRDMARMVVQSAAVSKGGAVLPYRLHSLQEWLCTLQPYWMLRAGMGIHMKALVEKHAKAK</sequence>
<evidence type="ECO:0000313" key="4">
    <source>
        <dbReference type="Proteomes" id="UP001396898"/>
    </source>
</evidence>
<evidence type="ECO:0000313" key="3">
    <source>
        <dbReference type="EMBL" id="KAK8012586.1"/>
    </source>
</evidence>
<organism evidence="3 4">
    <name type="scientific">Apiospora marii</name>
    <dbReference type="NCBI Taxonomy" id="335849"/>
    <lineage>
        <taxon>Eukaryota</taxon>
        <taxon>Fungi</taxon>
        <taxon>Dikarya</taxon>
        <taxon>Ascomycota</taxon>
        <taxon>Pezizomycotina</taxon>
        <taxon>Sordariomycetes</taxon>
        <taxon>Xylariomycetidae</taxon>
        <taxon>Amphisphaeriales</taxon>
        <taxon>Apiosporaceae</taxon>
        <taxon>Apiospora</taxon>
    </lineage>
</organism>
<evidence type="ECO:0000256" key="2">
    <source>
        <dbReference type="ARBA" id="ARBA00023002"/>
    </source>
</evidence>
<keyword evidence="4" id="KW-1185">Reference proteome</keyword>
<dbReference type="InterPro" id="IPR036291">
    <property type="entry name" value="NAD(P)-bd_dom_sf"/>
</dbReference>
<comment type="similarity">
    <text evidence="1">Belongs to the short-chain dehydrogenases/reductases (SDR) family.</text>
</comment>
<keyword evidence="2" id="KW-0560">Oxidoreductase</keyword>
<protein>
    <submittedName>
        <fullName evidence="3">Short chain dehydrogenase/reductase</fullName>
    </submittedName>
</protein>
<dbReference type="Gene3D" id="3.40.50.720">
    <property type="entry name" value="NAD(P)-binding Rossmann-like Domain"/>
    <property type="match status" value="1"/>
</dbReference>
<comment type="caution">
    <text evidence="3">The sequence shown here is derived from an EMBL/GenBank/DDBJ whole genome shotgun (WGS) entry which is preliminary data.</text>
</comment>
<dbReference type="SUPFAM" id="SSF51735">
    <property type="entry name" value="NAD(P)-binding Rossmann-fold domains"/>
    <property type="match status" value="1"/>
</dbReference>
<reference evidence="3 4" key="1">
    <citation type="submission" date="2023-01" db="EMBL/GenBank/DDBJ databases">
        <title>Analysis of 21 Apiospora genomes using comparative genomics revels a genus with tremendous synthesis potential of carbohydrate active enzymes and secondary metabolites.</title>
        <authorList>
            <person name="Sorensen T."/>
        </authorList>
    </citation>
    <scope>NUCLEOTIDE SEQUENCE [LARGE SCALE GENOMIC DNA]</scope>
    <source>
        <strain evidence="3 4">CBS 20057</strain>
    </source>
</reference>
<evidence type="ECO:0000256" key="1">
    <source>
        <dbReference type="ARBA" id="ARBA00006484"/>
    </source>
</evidence>
<dbReference type="PANTHER" id="PTHR43899:SF13">
    <property type="entry name" value="RH59310P"/>
    <property type="match status" value="1"/>
</dbReference>
<accession>A0ABR1RH43</accession>
<gene>
    <name evidence="3" type="ORF">PG991_009961</name>
</gene>
<dbReference type="EMBL" id="JAQQWI010000015">
    <property type="protein sequence ID" value="KAK8012586.1"/>
    <property type="molecule type" value="Genomic_DNA"/>
</dbReference>
<dbReference type="Proteomes" id="UP001396898">
    <property type="component" value="Unassembled WGS sequence"/>
</dbReference>
<dbReference type="PIRSF" id="PIRSF000126">
    <property type="entry name" value="11-beta-HSD1"/>
    <property type="match status" value="1"/>
</dbReference>
<proteinExistence type="inferred from homology"/>
<name>A0ABR1RH43_9PEZI</name>
<dbReference type="InterPro" id="IPR002347">
    <property type="entry name" value="SDR_fam"/>
</dbReference>
<dbReference type="PRINTS" id="PR00081">
    <property type="entry name" value="GDHRDH"/>
</dbReference>
<dbReference type="PANTHER" id="PTHR43899">
    <property type="entry name" value="RH59310P"/>
    <property type="match status" value="1"/>
</dbReference>
<dbReference type="InterPro" id="IPR051019">
    <property type="entry name" value="VLCFA-Steroid_DH"/>
</dbReference>
<dbReference type="Pfam" id="PF00106">
    <property type="entry name" value="adh_short"/>
    <property type="match status" value="1"/>
</dbReference>